<dbReference type="InterPro" id="IPR001878">
    <property type="entry name" value="Znf_CCHC"/>
</dbReference>
<evidence type="ECO:0000313" key="4">
    <source>
        <dbReference type="EMBL" id="RDX80298.1"/>
    </source>
</evidence>
<feature type="region of interest" description="Disordered" evidence="2">
    <location>
        <begin position="182"/>
        <end position="215"/>
    </location>
</feature>
<dbReference type="EMBL" id="QJKJ01008263">
    <property type="protein sequence ID" value="RDX80298.1"/>
    <property type="molecule type" value="Genomic_DNA"/>
</dbReference>
<evidence type="ECO:0000256" key="2">
    <source>
        <dbReference type="SAM" id="MobiDB-lite"/>
    </source>
</evidence>
<keyword evidence="1" id="KW-0863">Zinc-finger</keyword>
<reference evidence="4" key="1">
    <citation type="submission" date="2018-05" db="EMBL/GenBank/DDBJ databases">
        <title>Draft genome of Mucuna pruriens seed.</title>
        <authorList>
            <person name="Nnadi N.E."/>
            <person name="Vos R."/>
            <person name="Hasami M.H."/>
            <person name="Devisetty U.K."/>
            <person name="Aguiy J.C."/>
        </authorList>
    </citation>
    <scope>NUCLEOTIDE SEQUENCE [LARGE SCALE GENOMIC DNA]</scope>
    <source>
        <strain evidence="4">JCA_2017</strain>
    </source>
</reference>
<keyword evidence="5" id="KW-1185">Reference proteome</keyword>
<dbReference type="InterPro" id="IPR025724">
    <property type="entry name" value="GAG-pre-integrase_dom"/>
</dbReference>
<organism evidence="4 5">
    <name type="scientific">Mucuna pruriens</name>
    <name type="common">Velvet bean</name>
    <name type="synonym">Dolichos pruriens</name>
    <dbReference type="NCBI Taxonomy" id="157652"/>
    <lineage>
        <taxon>Eukaryota</taxon>
        <taxon>Viridiplantae</taxon>
        <taxon>Streptophyta</taxon>
        <taxon>Embryophyta</taxon>
        <taxon>Tracheophyta</taxon>
        <taxon>Spermatophyta</taxon>
        <taxon>Magnoliopsida</taxon>
        <taxon>eudicotyledons</taxon>
        <taxon>Gunneridae</taxon>
        <taxon>Pentapetalae</taxon>
        <taxon>rosids</taxon>
        <taxon>fabids</taxon>
        <taxon>Fabales</taxon>
        <taxon>Fabaceae</taxon>
        <taxon>Papilionoideae</taxon>
        <taxon>50 kb inversion clade</taxon>
        <taxon>NPAAA clade</taxon>
        <taxon>indigoferoid/millettioid clade</taxon>
        <taxon>Phaseoleae</taxon>
        <taxon>Mucuna</taxon>
    </lineage>
</organism>
<name>A0A371FPR0_MUCPR</name>
<dbReference type="Pfam" id="PF13976">
    <property type="entry name" value="gag_pre-integrs"/>
    <property type="match status" value="1"/>
</dbReference>
<feature type="non-terminal residue" evidence="4">
    <location>
        <position position="1"/>
    </location>
</feature>
<dbReference type="PANTHER" id="PTHR47592">
    <property type="entry name" value="PBF68 PROTEIN"/>
    <property type="match status" value="1"/>
</dbReference>
<dbReference type="Proteomes" id="UP000257109">
    <property type="component" value="Unassembled WGS sequence"/>
</dbReference>
<sequence>MTRKRSIECGSSGNQNHGRSKSRRRKNLKCYNCGMREHLKKDCWHNKKNGGKNFEPSTSQGCVASTLDDGLILYSKVAITSKGGKQVHDKWIVDSGATWHMTPHRDWFHTYEPISGGSVFMGNNHALEIAGVDTLQEENVLVVASSQEKVAMMWHHRLSYMSKQGLKVLVEHNLLPRIKMIKKKTREDDSSEVEQEHEKQEPNEVNIEEARQTTH</sequence>
<feature type="domain" description="CCHC-type" evidence="3">
    <location>
        <begin position="29"/>
        <end position="43"/>
    </location>
</feature>
<accession>A0A371FPR0</accession>
<dbReference type="PANTHER" id="PTHR47592:SF27">
    <property type="entry name" value="OS08G0421700 PROTEIN"/>
    <property type="match status" value="1"/>
</dbReference>
<feature type="region of interest" description="Disordered" evidence="2">
    <location>
        <begin position="1"/>
        <end position="23"/>
    </location>
</feature>
<keyword evidence="1" id="KW-0862">Zinc</keyword>
<protein>
    <recommendedName>
        <fullName evidence="3">CCHC-type domain-containing protein</fullName>
    </recommendedName>
</protein>
<keyword evidence="1" id="KW-0479">Metal-binding</keyword>
<dbReference type="InterPro" id="IPR036875">
    <property type="entry name" value="Znf_CCHC_sf"/>
</dbReference>
<dbReference type="GO" id="GO:0003676">
    <property type="term" value="F:nucleic acid binding"/>
    <property type="evidence" value="ECO:0007669"/>
    <property type="project" value="InterPro"/>
</dbReference>
<dbReference type="SUPFAM" id="SSF57756">
    <property type="entry name" value="Retrovirus zinc finger-like domains"/>
    <property type="match status" value="1"/>
</dbReference>
<dbReference type="OrthoDB" id="1422884at2759"/>
<gene>
    <name evidence="4" type="ORF">CR513_39163</name>
</gene>
<dbReference type="AlphaFoldDB" id="A0A371FPR0"/>
<feature type="compositionally biased region" description="Basic and acidic residues" evidence="2">
    <location>
        <begin position="194"/>
        <end position="215"/>
    </location>
</feature>
<evidence type="ECO:0000313" key="5">
    <source>
        <dbReference type="Proteomes" id="UP000257109"/>
    </source>
</evidence>
<evidence type="ECO:0000259" key="3">
    <source>
        <dbReference type="PROSITE" id="PS50158"/>
    </source>
</evidence>
<comment type="caution">
    <text evidence="4">The sequence shown here is derived from an EMBL/GenBank/DDBJ whole genome shotgun (WGS) entry which is preliminary data.</text>
</comment>
<dbReference type="GO" id="GO:0008270">
    <property type="term" value="F:zinc ion binding"/>
    <property type="evidence" value="ECO:0007669"/>
    <property type="project" value="UniProtKB-KW"/>
</dbReference>
<evidence type="ECO:0000256" key="1">
    <source>
        <dbReference type="PROSITE-ProRule" id="PRU00047"/>
    </source>
</evidence>
<dbReference type="PROSITE" id="PS50158">
    <property type="entry name" value="ZF_CCHC"/>
    <property type="match status" value="1"/>
</dbReference>
<proteinExistence type="predicted"/>
<dbReference type="InterPro" id="IPR054722">
    <property type="entry name" value="PolX-like_BBD"/>
</dbReference>
<dbReference type="Pfam" id="PF22936">
    <property type="entry name" value="Pol_BBD"/>
    <property type="match status" value="1"/>
</dbReference>